<accession>A0A7C1K069</accession>
<protein>
    <submittedName>
        <fullName evidence="3">TenA family protein</fullName>
    </submittedName>
</protein>
<dbReference type="PANTHER" id="PTHR43198">
    <property type="entry name" value="BIFUNCTIONAL TH2 PROTEIN"/>
    <property type="match status" value="1"/>
</dbReference>
<evidence type="ECO:0000313" key="3">
    <source>
        <dbReference type="EMBL" id="HDX33810.1"/>
    </source>
</evidence>
<comment type="pathway">
    <text evidence="1">Cofactor biosynthesis; thiamine diphosphate biosynthesis.</text>
</comment>
<dbReference type="InterPro" id="IPR004305">
    <property type="entry name" value="Thiaminase-2/PQQC"/>
</dbReference>
<dbReference type="GO" id="GO:0005829">
    <property type="term" value="C:cytosol"/>
    <property type="evidence" value="ECO:0007669"/>
    <property type="project" value="TreeGrafter"/>
</dbReference>
<reference evidence="3" key="1">
    <citation type="journal article" date="2020" name="mSystems">
        <title>Genome- and Community-Level Interaction Insights into Carbon Utilization and Element Cycling Functions of Hydrothermarchaeota in Hydrothermal Sediment.</title>
        <authorList>
            <person name="Zhou Z."/>
            <person name="Liu Y."/>
            <person name="Xu W."/>
            <person name="Pan J."/>
            <person name="Luo Z.H."/>
            <person name="Li M."/>
        </authorList>
    </citation>
    <scope>NUCLEOTIDE SEQUENCE [LARGE SCALE GENOMIC DNA]</scope>
    <source>
        <strain evidence="3">SpSt-289</strain>
    </source>
</reference>
<dbReference type="PANTHER" id="PTHR43198:SF2">
    <property type="entry name" value="SI:CH1073-67J19.1-RELATED"/>
    <property type="match status" value="1"/>
</dbReference>
<dbReference type="EMBL" id="DSMG01000206">
    <property type="protein sequence ID" value="HDX33810.1"/>
    <property type="molecule type" value="Genomic_DNA"/>
</dbReference>
<feature type="domain" description="Thiaminase-2/PQQC" evidence="2">
    <location>
        <begin position="8"/>
        <end position="206"/>
    </location>
</feature>
<proteinExistence type="predicted"/>
<dbReference type="AlphaFoldDB" id="A0A7C1K069"/>
<name>A0A7C1K069_9CHLR</name>
<dbReference type="InterPro" id="IPR050967">
    <property type="entry name" value="Thiamine_Salvage_TenA"/>
</dbReference>
<gene>
    <name evidence="3" type="ORF">ENQ20_20355</name>
</gene>
<dbReference type="SUPFAM" id="SSF48613">
    <property type="entry name" value="Heme oxygenase-like"/>
    <property type="match status" value="1"/>
</dbReference>
<evidence type="ECO:0000259" key="2">
    <source>
        <dbReference type="Pfam" id="PF03070"/>
    </source>
</evidence>
<comment type="caution">
    <text evidence="3">The sequence shown here is derived from an EMBL/GenBank/DDBJ whole genome shotgun (WGS) entry which is preliminary data.</text>
</comment>
<dbReference type="Pfam" id="PF03070">
    <property type="entry name" value="TENA_THI-4"/>
    <property type="match status" value="1"/>
</dbReference>
<organism evidence="3">
    <name type="scientific">Caldilinea aerophila</name>
    <dbReference type="NCBI Taxonomy" id="133453"/>
    <lineage>
        <taxon>Bacteria</taxon>
        <taxon>Bacillati</taxon>
        <taxon>Chloroflexota</taxon>
        <taxon>Caldilineae</taxon>
        <taxon>Caldilineales</taxon>
        <taxon>Caldilineaceae</taxon>
        <taxon>Caldilinea</taxon>
    </lineage>
</organism>
<dbReference type="InterPro" id="IPR016084">
    <property type="entry name" value="Haem_Oase-like_multi-hlx"/>
</dbReference>
<evidence type="ECO:0000256" key="1">
    <source>
        <dbReference type="ARBA" id="ARBA00004948"/>
    </source>
</evidence>
<dbReference type="CDD" id="cd19368">
    <property type="entry name" value="TenA_C_AtTH2-like"/>
    <property type="match status" value="1"/>
</dbReference>
<dbReference type="Gene3D" id="1.20.910.10">
    <property type="entry name" value="Heme oxygenase-like"/>
    <property type="match status" value="1"/>
</dbReference>
<sequence>MKLSETLWQTYQPLADTCLRHPFVQGIASGALPTDAFRFYVGQDAYFLQAFARAYFIAAAKSPDWSGFHAFHELAGGVIEELSLHERYANRWSVDLHGLSPATATRRYTDFLLATAWGEDVGVTVAAMAPCMRLYAHLGQRLAEQGVAPDSPYAEWVAAYSSPEFEALARRLESLVDSYSRNADAAHNAYAYAMQCEYDFFQMAWEAGTREGGTQ</sequence>